<dbReference type="EMBL" id="AP018560">
    <property type="protein sequence ID" value="BBD79352.1"/>
    <property type="molecule type" value="Genomic_DNA"/>
</dbReference>
<dbReference type="Proteomes" id="UP000270530">
    <property type="component" value="Chromosome"/>
</dbReference>
<organism evidence="2 3">
    <name type="scientific">Aerosticca soli</name>
    <dbReference type="NCBI Taxonomy" id="2010829"/>
    <lineage>
        <taxon>Bacteria</taxon>
        <taxon>Pseudomonadati</taxon>
        <taxon>Pseudomonadota</taxon>
        <taxon>Gammaproteobacteria</taxon>
        <taxon>Lysobacterales</taxon>
        <taxon>Rhodanobacteraceae</taxon>
        <taxon>Aerosticca</taxon>
    </lineage>
</organism>
<dbReference type="GO" id="GO:0016787">
    <property type="term" value="F:hydrolase activity"/>
    <property type="evidence" value="ECO:0007669"/>
    <property type="project" value="UniProtKB-KW"/>
</dbReference>
<name>A0A2Z6E333_9GAMM</name>
<dbReference type="RefSeq" id="WP_198410670.1">
    <property type="nucleotide sequence ID" value="NZ_AP018560.1"/>
</dbReference>
<proteinExistence type="predicted"/>
<dbReference type="InterPro" id="IPR051049">
    <property type="entry name" value="Dienelactone_hydrolase-like"/>
</dbReference>
<evidence type="ECO:0000313" key="3">
    <source>
        <dbReference type="Proteomes" id="UP000270530"/>
    </source>
</evidence>
<dbReference type="InterPro" id="IPR002925">
    <property type="entry name" value="Dienelactn_hydro"/>
</dbReference>
<evidence type="ECO:0000259" key="1">
    <source>
        <dbReference type="Pfam" id="PF01738"/>
    </source>
</evidence>
<dbReference type="Gene3D" id="3.40.50.1820">
    <property type="entry name" value="alpha/beta hydrolase"/>
    <property type="match status" value="1"/>
</dbReference>
<protein>
    <submittedName>
        <fullName evidence="2">Dienelactone hydrolase family</fullName>
    </submittedName>
</protein>
<reference evidence="3" key="1">
    <citation type="submission" date="2018-04" db="EMBL/GenBank/DDBJ databases">
        <authorList>
            <person name="Watanabe M."/>
            <person name="Kojima H."/>
        </authorList>
    </citation>
    <scope>NUCLEOTIDE SEQUENCE [LARGE SCALE GENOMIC DNA]</scope>
    <source>
        <strain evidence="3">Dysh456</strain>
    </source>
</reference>
<keyword evidence="3" id="KW-1185">Reference proteome</keyword>
<accession>A0A2Z6E333</accession>
<dbReference type="InterPro" id="IPR029058">
    <property type="entry name" value="AB_hydrolase_fold"/>
</dbReference>
<dbReference type="SUPFAM" id="SSF53474">
    <property type="entry name" value="alpha/beta-Hydrolases"/>
    <property type="match status" value="1"/>
</dbReference>
<dbReference type="AlphaFoldDB" id="A0A2Z6E333"/>
<keyword evidence="2" id="KW-0378">Hydrolase</keyword>
<dbReference type="PANTHER" id="PTHR46623">
    <property type="entry name" value="CARBOXYMETHYLENEBUTENOLIDASE-RELATED"/>
    <property type="match status" value="1"/>
</dbReference>
<dbReference type="PANTHER" id="PTHR46623:SF10">
    <property type="entry name" value="CARBOXYMETHYLENEBUTENOLIDASE HOMOLOG"/>
    <property type="match status" value="1"/>
</dbReference>
<reference evidence="3" key="2">
    <citation type="submission" date="2018-06" db="EMBL/GenBank/DDBJ databases">
        <title>Genome sequence of Rhodanobacteraceae bacterium strain Dysh456.</title>
        <authorList>
            <person name="Fukui M."/>
        </authorList>
    </citation>
    <scope>NUCLEOTIDE SEQUENCE [LARGE SCALE GENOMIC DNA]</scope>
    <source>
        <strain evidence="3">Dysh456</strain>
    </source>
</reference>
<dbReference type="Pfam" id="PF01738">
    <property type="entry name" value="DLH"/>
    <property type="match status" value="1"/>
</dbReference>
<feature type="domain" description="Dienelactone hydrolase" evidence="1">
    <location>
        <begin position="17"/>
        <end position="244"/>
    </location>
</feature>
<sequence>MSRIQATLQTRDGHCPALLFTPAESGGPWPGVILCMDAFGIRPTMEKMAQCLADDGYAVLLPDLFYRLAPLKPLEPAQVFADPSLMQELMRRVGSLDRDRKLADAAAFLDFLDHRPEVAGPRYGIVGYCMGGNVALTVAGGFPERFAAIASFHGGHLASEAPDSPHRFVAGIRGRVYVGVAVEDPSFPPEQQERLEAALREAGVPHVIETYPGARHGFAVPDNPSYQPAAAERHWQVLFDLLRSTLRA</sequence>
<dbReference type="KEGG" id="rbd:ALSL_0686"/>
<evidence type="ECO:0000313" key="2">
    <source>
        <dbReference type="EMBL" id="BBD79352.1"/>
    </source>
</evidence>
<gene>
    <name evidence="2" type="ORF">ALSL_0686</name>
</gene>